<evidence type="ECO:0000256" key="2">
    <source>
        <dbReference type="ARBA" id="ARBA00004613"/>
    </source>
</evidence>
<evidence type="ECO:0000256" key="3">
    <source>
        <dbReference type="ARBA" id="ARBA00009677"/>
    </source>
</evidence>
<dbReference type="GO" id="GO:0044780">
    <property type="term" value="P:bacterial-type flagellum assembly"/>
    <property type="evidence" value="ECO:0007669"/>
    <property type="project" value="InterPro"/>
</dbReference>
<evidence type="ECO:0000256" key="4">
    <source>
        <dbReference type="ARBA" id="ARBA00016244"/>
    </source>
</evidence>
<dbReference type="Pfam" id="PF06429">
    <property type="entry name" value="Flg_bbr_C"/>
    <property type="match status" value="1"/>
</dbReference>
<accession>A0A1E4R2Z5</accession>
<dbReference type="Proteomes" id="UP000094784">
    <property type="component" value="Unassembled WGS sequence"/>
</dbReference>
<feature type="domain" description="Flagellar hook-associated protein FlgK helical" evidence="9">
    <location>
        <begin position="103"/>
        <end position="376"/>
    </location>
</feature>
<name>A0A1E4R2Z5_9BACI</name>
<evidence type="ECO:0000256" key="6">
    <source>
        <dbReference type="ARBA" id="ARBA00023143"/>
    </source>
</evidence>
<dbReference type="Pfam" id="PF22638">
    <property type="entry name" value="FlgK_D1"/>
    <property type="match status" value="1"/>
</dbReference>
<reference evidence="10 11" key="1">
    <citation type="submission" date="2016-09" db="EMBL/GenBank/DDBJ databases">
        <title>Draft genome sequence of the soil isolate, Lysinibacillus fusiformis M5, a potential hypoxanthine producer.</title>
        <authorList>
            <person name="Gallegos-Monterrosa R."/>
            <person name="Maroti G."/>
            <person name="Balint B."/>
            <person name="Kovacs A.T."/>
        </authorList>
    </citation>
    <scope>NUCLEOTIDE SEQUENCE [LARGE SCALE GENOMIC DNA]</scope>
    <source>
        <strain evidence="10 11">M5</strain>
    </source>
</reference>
<comment type="caution">
    <text evidence="10">The sequence shown here is derived from an EMBL/GenBank/DDBJ whole genome shotgun (WGS) entry which is preliminary data.</text>
</comment>
<evidence type="ECO:0000256" key="1">
    <source>
        <dbReference type="ARBA" id="ARBA00004365"/>
    </source>
</evidence>
<dbReference type="InterPro" id="IPR010930">
    <property type="entry name" value="Flg_bb/hook_C_dom"/>
</dbReference>
<dbReference type="GO" id="GO:0005198">
    <property type="term" value="F:structural molecule activity"/>
    <property type="evidence" value="ECO:0007669"/>
    <property type="project" value="UniProtKB-UniRule"/>
</dbReference>
<dbReference type="NCBIfam" id="TIGR02492">
    <property type="entry name" value="flgK_ends"/>
    <property type="match status" value="1"/>
</dbReference>
<comment type="subcellular location">
    <subcellularLocation>
        <location evidence="1 7">Bacterial flagellum</location>
    </subcellularLocation>
    <subcellularLocation>
        <location evidence="2 7">Secreted</location>
    </subcellularLocation>
</comment>
<dbReference type="PRINTS" id="PR01005">
    <property type="entry name" value="FLGHOOKAP1"/>
</dbReference>
<dbReference type="InterPro" id="IPR002371">
    <property type="entry name" value="FlgK"/>
</dbReference>
<dbReference type="AlphaFoldDB" id="A0A1E4R2Z5"/>
<dbReference type="EMBL" id="MECQ01000001">
    <property type="protein sequence ID" value="ODV54836.1"/>
    <property type="molecule type" value="Genomic_DNA"/>
</dbReference>
<keyword evidence="10" id="KW-0282">Flagellum</keyword>
<dbReference type="GO" id="GO:0009424">
    <property type="term" value="C:bacterial-type flagellum hook"/>
    <property type="evidence" value="ECO:0007669"/>
    <property type="project" value="UniProtKB-UniRule"/>
</dbReference>
<dbReference type="SUPFAM" id="SSF64518">
    <property type="entry name" value="Phase 1 flagellin"/>
    <property type="match status" value="1"/>
</dbReference>
<evidence type="ECO:0000313" key="10">
    <source>
        <dbReference type="EMBL" id="ODV54836.1"/>
    </source>
</evidence>
<evidence type="ECO:0000256" key="5">
    <source>
        <dbReference type="ARBA" id="ARBA00022525"/>
    </source>
</evidence>
<comment type="similarity">
    <text evidence="3 7">Belongs to the flagella basal body rod proteins family.</text>
</comment>
<keyword evidence="10" id="KW-0966">Cell projection</keyword>
<protein>
    <recommendedName>
        <fullName evidence="4 7">Flagellar hook-associated protein 1</fullName>
        <shortName evidence="7">HAP1</shortName>
    </recommendedName>
</protein>
<organism evidence="10 11">
    <name type="scientific">Lysinibacillus fusiformis</name>
    <dbReference type="NCBI Taxonomy" id="28031"/>
    <lineage>
        <taxon>Bacteria</taxon>
        <taxon>Bacillati</taxon>
        <taxon>Bacillota</taxon>
        <taxon>Bacilli</taxon>
        <taxon>Bacillales</taxon>
        <taxon>Bacillaceae</taxon>
        <taxon>Lysinibacillus</taxon>
    </lineage>
</organism>
<evidence type="ECO:0000313" key="11">
    <source>
        <dbReference type="Proteomes" id="UP000094784"/>
    </source>
</evidence>
<dbReference type="OrthoDB" id="9802553at2"/>
<keyword evidence="10" id="KW-0969">Cilium</keyword>
<sequence length="530" mass="57702">MRSTFMGLEASKRGLFVQQTALYTTGHNISNANTLGYSRQRVNMQATPGFPTAGLNQPTYPGHLGTGVEASSIQRIRSEFIDRQYRQETNKLGYWESRTNAIAQMEDVMNEPSEFGLDKAFEQFWKGLQDVATKPADGASRRVAISRAEHLAESFNYLDKQLKMIQGNLGNELNVSTTQINTILKQIAAVNKQIQEVEPSGHVPNDLYDVRDTLVDKLNEYIPVSIERIPSGGLASEVAEGSLKITFKGADGVVRDLVNGKDFAQFTAMGTNGTKVTGDDITNSFSELQLTGLESLDAHEAGAVTSTQTAIKQQDFEASKGKLLSLINSFGYQSTGGDIKGYYPETLQKLDQLANAFIKEFNAQHAKGYTLEEKDANGNITNASKPGGVFFEGTGAGGIKVNEDISKNPNLLAASSNPTEEGNGKNAYELANMQHKLYADIDNASLQSFYQAIIGKVGVDGEEALRLAASSESQLEMVFKSRDSVSAVSLDEEMTNMITFQQAYNANARMITVVDETLDKIINGMGRVGL</sequence>
<gene>
    <name evidence="7" type="primary">flgK</name>
    <name evidence="10" type="ORF">BG258_02480</name>
</gene>
<dbReference type="PANTHER" id="PTHR30033:SF1">
    <property type="entry name" value="FLAGELLAR HOOK-ASSOCIATED PROTEIN 1"/>
    <property type="match status" value="1"/>
</dbReference>
<evidence type="ECO:0000259" key="9">
    <source>
        <dbReference type="Pfam" id="PF22638"/>
    </source>
</evidence>
<keyword evidence="5 7" id="KW-0964">Secreted</keyword>
<feature type="domain" description="Flagellar basal-body/hook protein C-terminal" evidence="8">
    <location>
        <begin position="485"/>
        <end position="523"/>
    </location>
</feature>
<dbReference type="PANTHER" id="PTHR30033">
    <property type="entry name" value="FLAGELLAR HOOK-ASSOCIATED PROTEIN 1"/>
    <property type="match status" value="1"/>
</dbReference>
<dbReference type="GO" id="GO:0005576">
    <property type="term" value="C:extracellular region"/>
    <property type="evidence" value="ECO:0007669"/>
    <property type="project" value="UniProtKB-SubCell"/>
</dbReference>
<evidence type="ECO:0000259" key="8">
    <source>
        <dbReference type="Pfam" id="PF06429"/>
    </source>
</evidence>
<proteinExistence type="inferred from homology"/>
<keyword evidence="6 7" id="KW-0975">Bacterial flagellum</keyword>
<evidence type="ECO:0000256" key="7">
    <source>
        <dbReference type="RuleBase" id="RU362065"/>
    </source>
</evidence>
<dbReference type="RefSeq" id="WP_069480066.1">
    <property type="nucleotide sequence ID" value="NZ_KV766182.1"/>
</dbReference>
<dbReference type="InterPro" id="IPR053927">
    <property type="entry name" value="FlgK_helical"/>
</dbReference>